<dbReference type="Pfam" id="PF13692">
    <property type="entry name" value="Glyco_trans_1_4"/>
    <property type="match status" value="1"/>
</dbReference>
<evidence type="ECO:0000313" key="2">
    <source>
        <dbReference type="EMBL" id="QCW81579.1"/>
    </source>
</evidence>
<dbReference type="AlphaFoldDB" id="A0A4P9UK36"/>
<sequence length="385" mass="42973">MIDLNSMSVEQTNIRLAVMIPTLAGGGMERVHIYLIEAFRQKGFEVDLLVSQFKGPLCRDLPESVRVFELARHSSYWLPVGLWRYLRRRKPTHILAAPNDIALVALWVTRRLRLTTPIVMSVHNHISTQQQFTGIFKRLKERLVMSLLRRYCTDLRAVIAVSKGVAQDFSRYLPVSRERLHVVYNPVVTPQTQELLAEDLPIQDIPDDRPWVVFAGRFVKLKGLDILLPAFAQVVKQVQARLVLLGDGPLISVIDKMISDYDLHACVHCPGFQANPLPWMNKAAVLVLSSRTEGLPGVLIEAMAAGTQIVATDCPSGPAEILEEGRYGQLVPVGDIDALGNAIVKSLKGEFFVPPEQLKAHAEDFTVDKAANAYLELLLSVPNHQ</sequence>
<proteinExistence type="predicted"/>
<gene>
    <name evidence="2" type="ORF">EQU24_04440</name>
</gene>
<feature type="domain" description="Glycosyltransferase subfamily 4-like N-terminal" evidence="1">
    <location>
        <begin position="26"/>
        <end position="188"/>
    </location>
</feature>
<organism evidence="2 3">
    <name type="scientific">Methylotuvimicrobium buryatense</name>
    <name type="common">Methylomicrobium buryatense</name>
    <dbReference type="NCBI Taxonomy" id="95641"/>
    <lineage>
        <taxon>Bacteria</taxon>
        <taxon>Pseudomonadati</taxon>
        <taxon>Pseudomonadota</taxon>
        <taxon>Gammaproteobacteria</taxon>
        <taxon>Methylococcales</taxon>
        <taxon>Methylococcaceae</taxon>
        <taxon>Methylotuvimicrobium</taxon>
    </lineage>
</organism>
<dbReference type="Gene3D" id="3.40.50.2000">
    <property type="entry name" value="Glycogen Phosphorylase B"/>
    <property type="match status" value="2"/>
</dbReference>
<dbReference type="Proteomes" id="UP000305881">
    <property type="component" value="Chromosome"/>
</dbReference>
<dbReference type="KEGG" id="mbur:EQU24_04440"/>
<dbReference type="CDD" id="cd03811">
    <property type="entry name" value="GT4_GT28_WabH-like"/>
    <property type="match status" value="1"/>
</dbReference>
<accession>A0A4P9UK36</accession>
<dbReference type="Pfam" id="PF13439">
    <property type="entry name" value="Glyco_transf_4"/>
    <property type="match status" value="1"/>
</dbReference>
<evidence type="ECO:0000313" key="3">
    <source>
        <dbReference type="Proteomes" id="UP000305881"/>
    </source>
</evidence>
<dbReference type="OrthoDB" id="9792269at2"/>
<dbReference type="SUPFAM" id="SSF53756">
    <property type="entry name" value="UDP-Glycosyltransferase/glycogen phosphorylase"/>
    <property type="match status" value="1"/>
</dbReference>
<evidence type="ECO:0000259" key="1">
    <source>
        <dbReference type="Pfam" id="PF13439"/>
    </source>
</evidence>
<keyword evidence="3" id="KW-1185">Reference proteome</keyword>
<dbReference type="STRING" id="675511.GCA_000341735_02123"/>
<dbReference type="InterPro" id="IPR028098">
    <property type="entry name" value="Glyco_trans_4-like_N"/>
</dbReference>
<dbReference type="PANTHER" id="PTHR12526">
    <property type="entry name" value="GLYCOSYLTRANSFERASE"/>
    <property type="match status" value="1"/>
</dbReference>
<dbReference type="RefSeq" id="WP_138767081.1">
    <property type="nucleotide sequence ID" value="NZ_CP035467.1"/>
</dbReference>
<reference evidence="3" key="1">
    <citation type="journal article" date="2019" name="J. Bacteriol.">
        <title>A Mutagenic Screen Identifies a TonB-Dependent Receptor Required for the Lanthanide Metal Switch in the Type I Methanotroph 'Methylotuvimicrobium buryatense' 5GB1C.</title>
        <authorList>
            <person name="Groom J.D."/>
            <person name="Ford S.M."/>
            <person name="Pesesky M.W."/>
            <person name="Lidstrom M.E."/>
        </authorList>
    </citation>
    <scope>NUCLEOTIDE SEQUENCE [LARGE SCALE GENOMIC DNA]</scope>
    <source>
        <strain evidence="3">5GB1C</strain>
    </source>
</reference>
<protein>
    <submittedName>
        <fullName evidence="2">Glycosyltransferase</fullName>
    </submittedName>
</protein>
<dbReference type="PANTHER" id="PTHR12526:SF630">
    <property type="entry name" value="GLYCOSYLTRANSFERASE"/>
    <property type="match status" value="1"/>
</dbReference>
<dbReference type="GO" id="GO:0016757">
    <property type="term" value="F:glycosyltransferase activity"/>
    <property type="evidence" value="ECO:0007669"/>
    <property type="project" value="UniProtKB-ARBA"/>
</dbReference>
<dbReference type="EMBL" id="CP035467">
    <property type="protein sequence ID" value="QCW81579.1"/>
    <property type="molecule type" value="Genomic_DNA"/>
</dbReference>
<name>A0A4P9UK36_METBY</name>